<dbReference type="Gene3D" id="2.40.170.20">
    <property type="entry name" value="TonB-dependent receptor, beta-barrel domain"/>
    <property type="match status" value="1"/>
</dbReference>
<keyword evidence="6 14" id="KW-0812">Transmembrane</keyword>
<dbReference type="Gene3D" id="2.60.40.1120">
    <property type="entry name" value="Carboxypeptidase-like, regulatory domain"/>
    <property type="match status" value="1"/>
</dbReference>
<evidence type="ECO:0000256" key="16">
    <source>
        <dbReference type="SAM" id="SignalP"/>
    </source>
</evidence>
<evidence type="ECO:0000256" key="12">
    <source>
        <dbReference type="ARBA" id="ARBA00023170"/>
    </source>
</evidence>
<sequence length="785" mass="87353">MTVPLNKYLLFVVAMLCLFLNVNAADAPKGSIKGKVITSDGNAAPSVTVVLKETKKHAITNENGEFILRDVPAGTYELVVSLIGFTTLTQSVTVAADKQIDVTFQLAVSDKQLQEVEITANSNKFAKKETYNVSRLPISNLENPQVYSVITKELMGEQIVTDYRDAVKNAAGVNTLEQVSNGRSSTIIRGFRTPNYLRNGLVANQLTTIDVSNVERIEVIKGPSGTLFGSGAVSYGGVVNRVTKRPFDVFKTDVTYTGGSFSLSRLSVDMNAPLDKDKKTLLRVNAARHSQEGFQENGFSRNYFFAPTLSYQVNDKMSFLIDAEVYRNFGTSIGMGVTPNPAALPKQKSMKDLLPYYFRTFSSDDLTSTFPGYNFYGAMNYKFNSRWSSSTSFNYGGIDAKNQLQFTPTMLNDTLMSRQVQKYNHHYYAVQVMQNINGEFNIGRFRNRMVIGIDYLADVTKPTYIQRFLYDSINYTKPATPFITIEKVNQRLAQLPLTSATTSKTLRYGAYASDVVNITEQLMVMLSLRLDRIESKGSTNLLTGVTTGAYDKTALSPKLGIVYQVIKDQLSVFGNYLNGFNYSSSLDINGNVFKPEMANQLEGGVKLEMLNKRITATATYYDIEVSEKLRTDPNDNRYLVQDGTQRSKGFEAELIANPLDGLNIVAGYGYNDSKYTKSDKTIEGKTPARAPKNMINAWISYRVTNGPVRGLGLGFGGNYNSDNYYNDQNTFTNPAFTVLNTSIFYDQPRYRLGIKVDNLGDERYWGPYGNPQPPRSIAGSATLKF</sequence>
<gene>
    <name evidence="19" type="ordered locus">Cpin_2496</name>
</gene>
<evidence type="ECO:0000313" key="19">
    <source>
        <dbReference type="EMBL" id="ACU59984.1"/>
    </source>
</evidence>
<evidence type="ECO:0000256" key="2">
    <source>
        <dbReference type="ARBA" id="ARBA00009810"/>
    </source>
</evidence>
<accession>A0A979G363</accession>
<dbReference type="Pfam" id="PF13715">
    <property type="entry name" value="CarbopepD_reg_2"/>
    <property type="match status" value="1"/>
</dbReference>
<reference evidence="19 20" key="2">
    <citation type="journal article" date="2010" name="Stand. Genomic Sci.">
        <title>Complete genome sequence of Chitinophaga pinensis type strain (UQM 2034).</title>
        <authorList>
            <person name="Glavina Del Rio T."/>
            <person name="Abt B."/>
            <person name="Spring S."/>
            <person name="Lapidus A."/>
            <person name="Nolan M."/>
            <person name="Tice H."/>
            <person name="Copeland A."/>
            <person name="Cheng J.F."/>
            <person name="Chen F."/>
            <person name="Bruce D."/>
            <person name="Goodwin L."/>
            <person name="Pitluck S."/>
            <person name="Ivanova N."/>
            <person name="Mavromatis K."/>
            <person name="Mikhailova N."/>
            <person name="Pati A."/>
            <person name="Chen A."/>
            <person name="Palaniappan K."/>
            <person name="Land M."/>
            <person name="Hauser L."/>
            <person name="Chang Y.J."/>
            <person name="Jeffries C.D."/>
            <person name="Chain P."/>
            <person name="Saunders E."/>
            <person name="Detter J.C."/>
            <person name="Brettin T."/>
            <person name="Rohde M."/>
            <person name="Goker M."/>
            <person name="Bristow J."/>
            <person name="Eisen J.A."/>
            <person name="Markowitz V."/>
            <person name="Hugenholtz P."/>
            <person name="Kyrpides N.C."/>
            <person name="Klenk H.P."/>
            <person name="Lucas S."/>
        </authorList>
    </citation>
    <scope>NUCLEOTIDE SEQUENCE [LARGE SCALE GENOMIC DNA]</scope>
    <source>
        <strain evidence="20">ATCC 43595 / DSM 2588 / LMG 13176 / NBRC 15968 / NCIMB 11800 / UQM 2034</strain>
    </source>
</reference>
<dbReference type="EMBL" id="CP001699">
    <property type="protein sequence ID" value="ACU59984.1"/>
    <property type="molecule type" value="Genomic_DNA"/>
</dbReference>
<dbReference type="AlphaFoldDB" id="A0A979G363"/>
<dbReference type="NCBIfam" id="TIGR01783">
    <property type="entry name" value="TonB-siderophor"/>
    <property type="match status" value="1"/>
</dbReference>
<dbReference type="InterPro" id="IPR008969">
    <property type="entry name" value="CarboxyPept-like_regulatory"/>
</dbReference>
<dbReference type="Pfam" id="PF00593">
    <property type="entry name" value="TonB_dep_Rec_b-barrel"/>
    <property type="match status" value="1"/>
</dbReference>
<keyword evidence="11 14" id="KW-0472">Membrane</keyword>
<evidence type="ECO:0000256" key="3">
    <source>
        <dbReference type="ARBA" id="ARBA00022448"/>
    </source>
</evidence>
<protein>
    <submittedName>
        <fullName evidence="19">TonB-dependent siderophore receptor</fullName>
    </submittedName>
</protein>
<keyword evidence="12 19" id="KW-0675">Receptor</keyword>
<keyword evidence="8" id="KW-0408">Iron</keyword>
<evidence type="ECO:0000256" key="11">
    <source>
        <dbReference type="ARBA" id="ARBA00023136"/>
    </source>
</evidence>
<dbReference type="InterPro" id="IPR010105">
    <property type="entry name" value="TonB_sidphr_rcpt"/>
</dbReference>
<comment type="similarity">
    <text evidence="2 14 15">Belongs to the TonB-dependent receptor family.</text>
</comment>
<dbReference type="PROSITE" id="PS52016">
    <property type="entry name" value="TONB_DEPENDENT_REC_3"/>
    <property type="match status" value="1"/>
</dbReference>
<organism evidence="19 20">
    <name type="scientific">Chitinophaga pinensis (strain ATCC 43595 / DSM 2588 / LMG 13176 / NBRC 15968 / NCIMB 11800 / UQM 2034)</name>
    <dbReference type="NCBI Taxonomy" id="485918"/>
    <lineage>
        <taxon>Bacteria</taxon>
        <taxon>Pseudomonadati</taxon>
        <taxon>Bacteroidota</taxon>
        <taxon>Chitinophagia</taxon>
        <taxon>Chitinophagales</taxon>
        <taxon>Chitinophagaceae</taxon>
        <taxon>Chitinophaga</taxon>
    </lineage>
</organism>
<keyword evidence="13 14" id="KW-0998">Cell outer membrane</keyword>
<dbReference type="InterPro" id="IPR036942">
    <property type="entry name" value="Beta-barrel_TonB_sf"/>
</dbReference>
<keyword evidence="7 16" id="KW-0732">Signal</keyword>
<evidence type="ECO:0000256" key="5">
    <source>
        <dbReference type="ARBA" id="ARBA00022496"/>
    </source>
</evidence>
<evidence type="ECO:0000256" key="15">
    <source>
        <dbReference type="RuleBase" id="RU003357"/>
    </source>
</evidence>
<keyword evidence="3 14" id="KW-0813">Transport</keyword>
<dbReference type="InterPro" id="IPR012910">
    <property type="entry name" value="Plug_dom"/>
</dbReference>
<dbReference type="Gene3D" id="2.170.130.10">
    <property type="entry name" value="TonB-dependent receptor, plug domain"/>
    <property type="match status" value="1"/>
</dbReference>
<reference evidence="20" key="1">
    <citation type="submission" date="2009-08" db="EMBL/GenBank/DDBJ databases">
        <title>The complete genome of Chitinophaga pinensis DSM 2588.</title>
        <authorList>
            <consortium name="US DOE Joint Genome Institute (JGI-PGF)"/>
            <person name="Lucas S."/>
            <person name="Copeland A."/>
            <person name="Lapidus A."/>
            <person name="Glavina del Rio T."/>
            <person name="Dalin E."/>
            <person name="Tice H."/>
            <person name="Bruce D."/>
            <person name="Goodwin L."/>
            <person name="Pitluck S."/>
            <person name="Kyrpides N."/>
            <person name="Mavromatis K."/>
            <person name="Ivanova N."/>
            <person name="Mikhailova N."/>
            <person name="Sims D."/>
            <person name="Meinche L."/>
            <person name="Brettin T."/>
            <person name="Detter J.C."/>
            <person name="Han C."/>
            <person name="Larimer F."/>
            <person name="Land M."/>
            <person name="Hauser L."/>
            <person name="Markowitz V."/>
            <person name="Cheng J.-F."/>
            <person name="Hugenholtz P."/>
            <person name="Woyke T."/>
            <person name="Wu D."/>
            <person name="Spring S."/>
            <person name="Klenk H.-P."/>
            <person name="Eisen J.A."/>
        </authorList>
    </citation>
    <scope>NUCLEOTIDE SEQUENCE [LARGE SCALE GENOMIC DNA]</scope>
    <source>
        <strain evidence="20">ATCC 43595 / DSM 2588 / LMG 13176 / NBRC 15968 / NCIMB 11800 / UQM 2034</strain>
    </source>
</reference>
<dbReference type="InterPro" id="IPR037066">
    <property type="entry name" value="Plug_dom_sf"/>
</dbReference>
<keyword evidence="5" id="KW-0410">Iron transport</keyword>
<proteinExistence type="inferred from homology"/>
<evidence type="ECO:0000313" key="20">
    <source>
        <dbReference type="Proteomes" id="UP000002215"/>
    </source>
</evidence>
<evidence type="ECO:0000256" key="14">
    <source>
        <dbReference type="PROSITE-ProRule" id="PRU01360"/>
    </source>
</evidence>
<dbReference type="SUPFAM" id="SSF49464">
    <property type="entry name" value="Carboxypeptidase regulatory domain-like"/>
    <property type="match status" value="1"/>
</dbReference>
<evidence type="ECO:0000256" key="8">
    <source>
        <dbReference type="ARBA" id="ARBA00023004"/>
    </source>
</evidence>
<dbReference type="RefSeq" id="WP_012790160.1">
    <property type="nucleotide sequence ID" value="NC_013132.1"/>
</dbReference>
<dbReference type="InterPro" id="IPR000531">
    <property type="entry name" value="Beta-barrel_TonB"/>
</dbReference>
<dbReference type="PANTHER" id="PTHR32552">
    <property type="entry name" value="FERRICHROME IRON RECEPTOR-RELATED"/>
    <property type="match status" value="1"/>
</dbReference>
<dbReference type="Pfam" id="PF07715">
    <property type="entry name" value="Plug"/>
    <property type="match status" value="1"/>
</dbReference>
<evidence type="ECO:0000259" key="17">
    <source>
        <dbReference type="Pfam" id="PF00593"/>
    </source>
</evidence>
<evidence type="ECO:0000256" key="1">
    <source>
        <dbReference type="ARBA" id="ARBA00004571"/>
    </source>
</evidence>
<keyword evidence="9" id="KW-0406">Ion transport</keyword>
<keyword evidence="10 15" id="KW-0798">TonB box</keyword>
<evidence type="ECO:0000256" key="13">
    <source>
        <dbReference type="ARBA" id="ARBA00023237"/>
    </source>
</evidence>
<dbReference type="InterPro" id="IPR039426">
    <property type="entry name" value="TonB-dep_rcpt-like"/>
</dbReference>
<dbReference type="PANTHER" id="PTHR32552:SF68">
    <property type="entry name" value="FERRICHROME OUTER MEMBRANE TRANSPORTER_PHAGE RECEPTOR"/>
    <property type="match status" value="1"/>
</dbReference>
<feature type="domain" description="TonB-dependent receptor plug" evidence="18">
    <location>
        <begin position="141"/>
        <end position="233"/>
    </location>
</feature>
<evidence type="ECO:0000256" key="9">
    <source>
        <dbReference type="ARBA" id="ARBA00023065"/>
    </source>
</evidence>
<dbReference type="SUPFAM" id="SSF56935">
    <property type="entry name" value="Porins"/>
    <property type="match status" value="1"/>
</dbReference>
<feature type="chain" id="PRO_5037271699" evidence="16">
    <location>
        <begin position="25"/>
        <end position="785"/>
    </location>
</feature>
<dbReference type="GO" id="GO:0009279">
    <property type="term" value="C:cell outer membrane"/>
    <property type="evidence" value="ECO:0007669"/>
    <property type="project" value="UniProtKB-SubCell"/>
</dbReference>
<evidence type="ECO:0000256" key="6">
    <source>
        <dbReference type="ARBA" id="ARBA00022692"/>
    </source>
</evidence>
<evidence type="ECO:0000256" key="10">
    <source>
        <dbReference type="ARBA" id="ARBA00023077"/>
    </source>
</evidence>
<keyword evidence="4 14" id="KW-1134">Transmembrane beta strand</keyword>
<evidence type="ECO:0000256" key="4">
    <source>
        <dbReference type="ARBA" id="ARBA00022452"/>
    </source>
</evidence>
<feature type="domain" description="TonB-dependent receptor-like beta-barrel" evidence="17">
    <location>
        <begin position="328"/>
        <end position="759"/>
    </location>
</feature>
<evidence type="ECO:0000259" key="18">
    <source>
        <dbReference type="Pfam" id="PF07715"/>
    </source>
</evidence>
<evidence type="ECO:0000256" key="7">
    <source>
        <dbReference type="ARBA" id="ARBA00022729"/>
    </source>
</evidence>
<dbReference type="GO" id="GO:0038023">
    <property type="term" value="F:signaling receptor activity"/>
    <property type="evidence" value="ECO:0007669"/>
    <property type="project" value="InterPro"/>
</dbReference>
<comment type="subcellular location">
    <subcellularLocation>
        <location evidence="1 14">Cell outer membrane</location>
        <topology evidence="1 14">Multi-pass membrane protein</topology>
    </subcellularLocation>
</comment>
<dbReference type="GO" id="GO:0015891">
    <property type="term" value="P:siderophore transport"/>
    <property type="evidence" value="ECO:0007669"/>
    <property type="project" value="InterPro"/>
</dbReference>
<dbReference type="CDD" id="cd01347">
    <property type="entry name" value="ligand_gated_channel"/>
    <property type="match status" value="1"/>
</dbReference>
<dbReference type="Proteomes" id="UP000002215">
    <property type="component" value="Chromosome"/>
</dbReference>
<dbReference type="GO" id="GO:0015344">
    <property type="term" value="F:siderophore uptake transmembrane transporter activity"/>
    <property type="evidence" value="ECO:0007669"/>
    <property type="project" value="TreeGrafter"/>
</dbReference>
<name>A0A979G363_CHIPD</name>
<feature type="signal peptide" evidence="16">
    <location>
        <begin position="1"/>
        <end position="24"/>
    </location>
</feature>
<dbReference type="KEGG" id="cpi:Cpin_2496"/>